<feature type="compositionally biased region" description="Basic and acidic residues" evidence="1">
    <location>
        <begin position="681"/>
        <end position="692"/>
    </location>
</feature>
<evidence type="ECO:0000313" key="2">
    <source>
        <dbReference type="EMBL" id="CAE4603804.1"/>
    </source>
</evidence>
<evidence type="ECO:0000313" key="3">
    <source>
        <dbReference type="EMBL" id="CAE4603808.1"/>
    </source>
</evidence>
<feature type="compositionally biased region" description="Basic and acidic residues" evidence="1">
    <location>
        <begin position="291"/>
        <end position="306"/>
    </location>
</feature>
<gene>
    <name evidence="2" type="ORF">DBRI00130_LOCUS13123</name>
    <name evidence="3" type="ORF">DBRI00130_LOCUS13125</name>
</gene>
<evidence type="ECO:0000256" key="1">
    <source>
        <dbReference type="SAM" id="MobiDB-lite"/>
    </source>
</evidence>
<feature type="region of interest" description="Disordered" evidence="1">
    <location>
        <begin position="290"/>
        <end position="334"/>
    </location>
</feature>
<protein>
    <submittedName>
        <fullName evidence="2">Uncharacterized protein</fullName>
    </submittedName>
</protein>
<organism evidence="2">
    <name type="scientific">Ditylum brightwellii</name>
    <dbReference type="NCBI Taxonomy" id="49249"/>
    <lineage>
        <taxon>Eukaryota</taxon>
        <taxon>Sar</taxon>
        <taxon>Stramenopiles</taxon>
        <taxon>Ochrophyta</taxon>
        <taxon>Bacillariophyta</taxon>
        <taxon>Mediophyceae</taxon>
        <taxon>Lithodesmiophycidae</taxon>
        <taxon>Lithodesmiales</taxon>
        <taxon>Lithodesmiaceae</taxon>
        <taxon>Ditylum</taxon>
    </lineage>
</organism>
<sequence>MPAAVFALCDEVLGILSRNAKLSPLYAELLLKLASYTADIEEGHLRCRWGEGEECFAGDPTSGEPRRYERSILYRMNMADLKIDNTSVMDSTQRCRKFTDLLHRAASAGGLDARNRADVAAACAKLCLIGIKATRWGTEPSYARLRFPRKAAYFTTVAAESMTQCASIATSVRIQHPQHKDDLDDPAHRAASLWLAVSNLYSKSPNKAEFTYGEHGVDTTTTQQITPRYAWANLRATSLHALSMQQVDPLLAETAIDLLLLLLSEISPKFYSGSDANLYGQLMGDDGIPDSSRHGIIEPNSRHGDDLDMMGDRGVLAEGGGGGPMDSNNNKPLSPLEQQQREVQLVADKVDASKTAKAAAAAAAQSANAADRKSGGRNTVVNARQYFANQTSSNIIMAQSKWLDDDPIPNVPLPLVDPAAVIAGSFGSSIASAVVNSSDDASVSEGSHHGRRGSNSSVVSTGSSSDNYSDPSSWSLSPLAASFAKSIIFFRCVVPRVRFETCAFAQMRCIANVTDLRQSMPLSSRAFIESGSSGGGGRGASSSTFAIYPSANNDSKNAPLEVISAKIVKCESHLLLERAKAHGYSTKNATVSISTFFNPYANKKNEGGGKVPTTLVAEGEERTVLIEFGNRLSVPLDVPSCHLEFDSKGSHRIEAPPLSFTVPAKTKSFMAHFPFSVVAPPKREGVPEHGEEPPSEPLEGVVPPKQTYGDFDLVGLRVACLNRCFFISFGSPSNNGDNNDKGGFGSSSGGSSSGGRGNAPEGAVVDQQLPESASVYQRSTHNRPKQKEQQVKVRLESVPAQPNLVVSFASSQTPLHDAVTVPVHLSDGEIYSIPPFRLENDFGTSDRGKMERLQIVGVGLPGLPDEILFDTDELAAAREGEEDILTDSEDEQESEEDFEEMMECDGLPPLKMKALTEGLSLRSINDKSRRSTIGENRGSIVTFQVAATHDMGNQLANGGNVRIRFRYRGPSPNPATEIWRKREVGLRIVRVKGPRISSLTFRSDLSWGSAYSELCKSLAEQRRRLEAVPKWETSRLKRRIDGATSGGVGINSDQSVSLNSIGSVAASQDETILNRVGMDQGVHVSGDEVVVLMAVANETNSTIVLSNRKGLVGGFEGSPMPTVRVTSGVSVKIPVVIQRIERIDENSEVADIAMELVSRTALHWESEPTEGEIAANKRVRQGRVRIPSRCLREIIDEHKSFSSRICKPPVAVRVSVGREESKSEMVLSPGAFVEAVAHVNIQDWIPSHVLSTCSITVEFCCARKDSGSKELSFEEENNTPYVWCGQIRRTVNASEAEDMGHRARVTFFQCGVFVVSACAKISGRGGLAEETWWAPHAETIKVEKENK</sequence>
<feature type="compositionally biased region" description="Low complexity" evidence="1">
    <location>
        <begin position="453"/>
        <end position="464"/>
    </location>
</feature>
<proteinExistence type="predicted"/>
<reference evidence="2" key="1">
    <citation type="submission" date="2021-01" db="EMBL/GenBank/DDBJ databases">
        <authorList>
            <person name="Corre E."/>
            <person name="Pelletier E."/>
            <person name="Niang G."/>
            <person name="Scheremetjew M."/>
            <person name="Finn R."/>
            <person name="Kale V."/>
            <person name="Holt S."/>
            <person name="Cochrane G."/>
            <person name="Meng A."/>
            <person name="Brown T."/>
            <person name="Cohen L."/>
        </authorList>
    </citation>
    <scope>NUCLEOTIDE SEQUENCE</scope>
    <source>
        <strain evidence="2">GSO104</strain>
    </source>
</reference>
<feature type="region of interest" description="Disordered" evidence="1">
    <location>
        <begin position="440"/>
        <end position="464"/>
    </location>
</feature>
<name>A0A6V2EIG5_9STRA</name>
<dbReference type="EMBL" id="HBNS01016375">
    <property type="protein sequence ID" value="CAE4603804.1"/>
    <property type="molecule type" value="Transcribed_RNA"/>
</dbReference>
<feature type="region of interest" description="Disordered" evidence="1">
    <location>
        <begin position="681"/>
        <end position="704"/>
    </location>
</feature>
<feature type="compositionally biased region" description="Gly residues" evidence="1">
    <location>
        <begin position="742"/>
        <end position="757"/>
    </location>
</feature>
<accession>A0A6V2EIG5</accession>
<dbReference type="EMBL" id="HBNS01016377">
    <property type="protein sequence ID" value="CAE4603808.1"/>
    <property type="molecule type" value="Transcribed_RNA"/>
</dbReference>
<feature type="region of interest" description="Disordered" evidence="1">
    <location>
        <begin position="735"/>
        <end position="762"/>
    </location>
</feature>